<dbReference type="InterPro" id="IPR036770">
    <property type="entry name" value="Ankyrin_rpt-contain_sf"/>
</dbReference>
<keyword evidence="6" id="KW-1185">Reference proteome</keyword>
<evidence type="ECO:0000256" key="1">
    <source>
        <dbReference type="ARBA" id="ARBA00022737"/>
    </source>
</evidence>
<dbReference type="Pfam" id="PF24883">
    <property type="entry name" value="NPHP3_N"/>
    <property type="match status" value="1"/>
</dbReference>
<dbReference type="Gene3D" id="3.40.50.300">
    <property type="entry name" value="P-loop containing nucleotide triphosphate hydrolases"/>
    <property type="match status" value="1"/>
</dbReference>
<proteinExistence type="predicted"/>
<keyword evidence="1" id="KW-0677">Repeat</keyword>
<protein>
    <submittedName>
        <fullName evidence="5">Ankyrin</fullName>
    </submittedName>
</protein>
<sequence length="815" mass="89430">MPGAGKTVIASLVIEHLQEISKHNQSVCVAFAYCRYTERIPITTILAALLRQILERYPSVLPFVQALYERHNLEQTQPDQGDLITVLLEIATSGLFSSSFFVLDGLDEASVDVQFDLIETLESLPIRFLLTSRPLDLLKDQVPGAVFFNIAASDADIAVLVEEKIDRIPTLRRLLRQNGNLKGEVVAKIMEKSSGMFLLASLQMELLQASGCPSIKALRDCLDRLPAGINATYEATMGRIERNAHADLVKLALTWVVCASRPLLVDEVRLGIAVDPHTYEFDVERLVDQEFLVSSCCGLIIVERGLSETVRLVHFTARDYLQSYLADHWSCNPHSIIASVCTVRLLQYKFHDFPGQPVEETIYKLCAKDQMLRYAYENWAKHARQCSPFPKDVLAFVRQCQRYPIDGELGGDMHVAVAHDVEEYLAPLNSGVHEQVVGKSSNKTLAINASTENGTTPLMLAIKDSHYIMANVLLSATGIDVHTRDTTGKTALIMAVGKGQVDIVRRLLSFGHTEANPKTEADHTAMSVGDGQSALLLAAYHGYEDILRLLCKAPGLDVNATDDSSETTLTKVLNMVRAWRPTPRPFQVLLDVPGIDANAGAEATLSLAAKLKIKWGVEALLACPNIDVNKEGPDNYTALEWAAYHGDLQTLEVLLNHPRIDVNGGKYGALTLAAQQGHLDVVTTLLRVRSIDVNKANLDGHTALTKASAGRRSSIDAFERPTTPLPYEWPAQGHFAVVETLLGTEGIDVNAGKSSKRGTALIHAAREGRSVVVDALLLADKIDVNATDSEGRTAFQWARDRGYQEVVDLLRALGI</sequence>
<name>A0A5C3LGP8_COPMA</name>
<evidence type="ECO:0000313" key="5">
    <source>
        <dbReference type="EMBL" id="TFK27701.1"/>
    </source>
</evidence>
<dbReference type="SUPFAM" id="SSF52540">
    <property type="entry name" value="P-loop containing nucleoside triphosphate hydrolases"/>
    <property type="match status" value="1"/>
</dbReference>
<feature type="domain" description="Nephrocystin 3-like N-terminal" evidence="4">
    <location>
        <begin position="1"/>
        <end position="133"/>
    </location>
</feature>
<dbReference type="InterPro" id="IPR002110">
    <property type="entry name" value="Ankyrin_rpt"/>
</dbReference>
<dbReference type="Pfam" id="PF12796">
    <property type="entry name" value="Ank_2"/>
    <property type="match status" value="3"/>
</dbReference>
<dbReference type="PROSITE" id="PS50297">
    <property type="entry name" value="ANK_REP_REGION"/>
    <property type="match status" value="1"/>
</dbReference>
<dbReference type="Proteomes" id="UP000307440">
    <property type="component" value="Unassembled WGS sequence"/>
</dbReference>
<feature type="domain" description="GPI inositol-deacylase winged helix" evidence="3">
    <location>
        <begin position="248"/>
        <end position="323"/>
    </location>
</feature>
<dbReference type="SUPFAM" id="SSF48403">
    <property type="entry name" value="Ankyrin repeat"/>
    <property type="match status" value="2"/>
</dbReference>
<dbReference type="PANTHER" id="PTHR10039:SF15">
    <property type="entry name" value="NACHT DOMAIN-CONTAINING PROTEIN"/>
    <property type="match status" value="1"/>
</dbReference>
<gene>
    <name evidence="5" type="ORF">FA15DRAFT_148027</name>
</gene>
<dbReference type="STRING" id="230819.A0A5C3LGP8"/>
<organism evidence="5 6">
    <name type="scientific">Coprinopsis marcescibilis</name>
    <name type="common">Agaric fungus</name>
    <name type="synonym">Psathyrella marcescibilis</name>
    <dbReference type="NCBI Taxonomy" id="230819"/>
    <lineage>
        <taxon>Eukaryota</taxon>
        <taxon>Fungi</taxon>
        <taxon>Dikarya</taxon>
        <taxon>Basidiomycota</taxon>
        <taxon>Agaricomycotina</taxon>
        <taxon>Agaricomycetes</taxon>
        <taxon>Agaricomycetidae</taxon>
        <taxon>Agaricales</taxon>
        <taxon>Agaricineae</taxon>
        <taxon>Psathyrellaceae</taxon>
        <taxon>Coprinopsis</taxon>
    </lineage>
</organism>
<evidence type="ECO:0000313" key="6">
    <source>
        <dbReference type="Proteomes" id="UP000307440"/>
    </source>
</evidence>
<dbReference type="PANTHER" id="PTHR10039">
    <property type="entry name" value="AMELOGENIN"/>
    <property type="match status" value="1"/>
</dbReference>
<evidence type="ECO:0000259" key="3">
    <source>
        <dbReference type="Pfam" id="PF22939"/>
    </source>
</evidence>
<evidence type="ECO:0000259" key="4">
    <source>
        <dbReference type="Pfam" id="PF24883"/>
    </source>
</evidence>
<evidence type="ECO:0000256" key="2">
    <source>
        <dbReference type="PROSITE-ProRule" id="PRU00023"/>
    </source>
</evidence>
<dbReference type="SMART" id="SM00248">
    <property type="entry name" value="ANK"/>
    <property type="match status" value="7"/>
</dbReference>
<dbReference type="InterPro" id="IPR054471">
    <property type="entry name" value="GPIID_WHD"/>
</dbReference>
<reference evidence="5 6" key="1">
    <citation type="journal article" date="2019" name="Nat. Ecol. Evol.">
        <title>Megaphylogeny resolves global patterns of mushroom evolution.</title>
        <authorList>
            <person name="Varga T."/>
            <person name="Krizsan K."/>
            <person name="Foldi C."/>
            <person name="Dima B."/>
            <person name="Sanchez-Garcia M."/>
            <person name="Sanchez-Ramirez S."/>
            <person name="Szollosi G.J."/>
            <person name="Szarkandi J.G."/>
            <person name="Papp V."/>
            <person name="Albert L."/>
            <person name="Andreopoulos W."/>
            <person name="Angelini C."/>
            <person name="Antonin V."/>
            <person name="Barry K.W."/>
            <person name="Bougher N.L."/>
            <person name="Buchanan P."/>
            <person name="Buyck B."/>
            <person name="Bense V."/>
            <person name="Catcheside P."/>
            <person name="Chovatia M."/>
            <person name="Cooper J."/>
            <person name="Damon W."/>
            <person name="Desjardin D."/>
            <person name="Finy P."/>
            <person name="Geml J."/>
            <person name="Haridas S."/>
            <person name="Hughes K."/>
            <person name="Justo A."/>
            <person name="Karasinski D."/>
            <person name="Kautmanova I."/>
            <person name="Kiss B."/>
            <person name="Kocsube S."/>
            <person name="Kotiranta H."/>
            <person name="LaButti K.M."/>
            <person name="Lechner B.E."/>
            <person name="Liimatainen K."/>
            <person name="Lipzen A."/>
            <person name="Lukacs Z."/>
            <person name="Mihaltcheva S."/>
            <person name="Morgado L.N."/>
            <person name="Niskanen T."/>
            <person name="Noordeloos M.E."/>
            <person name="Ohm R.A."/>
            <person name="Ortiz-Santana B."/>
            <person name="Ovrebo C."/>
            <person name="Racz N."/>
            <person name="Riley R."/>
            <person name="Savchenko A."/>
            <person name="Shiryaev A."/>
            <person name="Soop K."/>
            <person name="Spirin V."/>
            <person name="Szebenyi C."/>
            <person name="Tomsovsky M."/>
            <person name="Tulloss R.E."/>
            <person name="Uehling J."/>
            <person name="Grigoriev I.V."/>
            <person name="Vagvolgyi C."/>
            <person name="Papp T."/>
            <person name="Martin F.M."/>
            <person name="Miettinen O."/>
            <person name="Hibbett D.S."/>
            <person name="Nagy L.G."/>
        </authorList>
    </citation>
    <scope>NUCLEOTIDE SEQUENCE [LARGE SCALE GENOMIC DNA]</scope>
    <source>
        <strain evidence="5 6">CBS 121175</strain>
    </source>
</reference>
<dbReference type="EMBL" id="ML210162">
    <property type="protein sequence ID" value="TFK27701.1"/>
    <property type="molecule type" value="Genomic_DNA"/>
</dbReference>
<dbReference type="Gene3D" id="1.25.40.20">
    <property type="entry name" value="Ankyrin repeat-containing domain"/>
    <property type="match status" value="4"/>
</dbReference>
<dbReference type="Pfam" id="PF22939">
    <property type="entry name" value="WHD_GPIID"/>
    <property type="match status" value="1"/>
</dbReference>
<feature type="repeat" description="ANK" evidence="2">
    <location>
        <begin position="487"/>
        <end position="511"/>
    </location>
</feature>
<dbReference type="InterPro" id="IPR027417">
    <property type="entry name" value="P-loop_NTPase"/>
</dbReference>
<dbReference type="PROSITE" id="PS50088">
    <property type="entry name" value="ANK_REPEAT"/>
    <property type="match status" value="2"/>
</dbReference>
<dbReference type="AlphaFoldDB" id="A0A5C3LGP8"/>
<dbReference type="InterPro" id="IPR056884">
    <property type="entry name" value="NPHP3-like_N"/>
</dbReference>
<keyword evidence="2" id="KW-0040">ANK repeat</keyword>
<accession>A0A5C3LGP8</accession>
<dbReference type="OrthoDB" id="194358at2759"/>
<feature type="repeat" description="ANK" evidence="2">
    <location>
        <begin position="453"/>
        <end position="486"/>
    </location>
</feature>